<dbReference type="GO" id="GO:0080019">
    <property type="term" value="F:alcohol-forming very long-chain fatty acyl-CoA reductase activity"/>
    <property type="evidence" value="ECO:0007669"/>
    <property type="project" value="InterPro"/>
</dbReference>
<keyword evidence="1" id="KW-0521">NADP</keyword>
<evidence type="ECO:0000313" key="3">
    <source>
        <dbReference type="EMBL" id="CAG9791124.1"/>
    </source>
</evidence>
<keyword evidence="4" id="KW-1185">Reference proteome</keyword>
<dbReference type="Proteomes" id="UP001153714">
    <property type="component" value="Chromosome 3"/>
</dbReference>
<dbReference type="InterPro" id="IPR026055">
    <property type="entry name" value="FAR"/>
</dbReference>
<evidence type="ECO:0000259" key="2">
    <source>
        <dbReference type="Pfam" id="PF07993"/>
    </source>
</evidence>
<accession>A0A9N9R7J2</accession>
<comment type="similarity">
    <text evidence="1">Belongs to the fatty acyl-CoA reductase family.</text>
</comment>
<evidence type="ECO:0000313" key="4">
    <source>
        <dbReference type="Proteomes" id="UP001153714"/>
    </source>
</evidence>
<keyword evidence="1" id="KW-0444">Lipid biosynthesis</keyword>
<gene>
    <name evidence="3" type="ORF">DIATSA_LOCUS8757</name>
</gene>
<dbReference type="OrthoDB" id="429813at2759"/>
<dbReference type="PANTHER" id="PTHR11011">
    <property type="entry name" value="MALE STERILITY PROTEIN 2-RELATED"/>
    <property type="match status" value="1"/>
</dbReference>
<dbReference type="SUPFAM" id="SSF51735">
    <property type="entry name" value="NAD(P)-binding Rossmann-fold domains"/>
    <property type="match status" value="1"/>
</dbReference>
<dbReference type="Gene3D" id="3.40.50.720">
    <property type="entry name" value="NAD(P)-binding Rossmann-like Domain"/>
    <property type="match status" value="1"/>
</dbReference>
<feature type="domain" description="Thioester reductase (TE)" evidence="2">
    <location>
        <begin position="27"/>
        <end position="190"/>
    </location>
</feature>
<evidence type="ECO:0000256" key="1">
    <source>
        <dbReference type="RuleBase" id="RU363097"/>
    </source>
</evidence>
<dbReference type="EMBL" id="OU893334">
    <property type="protein sequence ID" value="CAG9791124.1"/>
    <property type="molecule type" value="Genomic_DNA"/>
</dbReference>
<organism evidence="3 4">
    <name type="scientific">Diatraea saccharalis</name>
    <name type="common">sugarcane borer</name>
    <dbReference type="NCBI Taxonomy" id="40085"/>
    <lineage>
        <taxon>Eukaryota</taxon>
        <taxon>Metazoa</taxon>
        <taxon>Ecdysozoa</taxon>
        <taxon>Arthropoda</taxon>
        <taxon>Hexapoda</taxon>
        <taxon>Insecta</taxon>
        <taxon>Pterygota</taxon>
        <taxon>Neoptera</taxon>
        <taxon>Endopterygota</taxon>
        <taxon>Lepidoptera</taxon>
        <taxon>Glossata</taxon>
        <taxon>Ditrysia</taxon>
        <taxon>Pyraloidea</taxon>
        <taxon>Crambidae</taxon>
        <taxon>Crambinae</taxon>
        <taxon>Diatraea</taxon>
    </lineage>
</organism>
<proteinExistence type="inferred from homology"/>
<reference evidence="3" key="2">
    <citation type="submission" date="2022-10" db="EMBL/GenBank/DDBJ databases">
        <authorList>
            <consortium name="ENA_rothamsted_submissions"/>
            <consortium name="culmorum"/>
            <person name="King R."/>
        </authorList>
    </citation>
    <scope>NUCLEOTIDE SEQUENCE</scope>
</reference>
<keyword evidence="1" id="KW-0443">Lipid metabolism</keyword>
<keyword evidence="1" id="KW-0560">Oxidoreductase</keyword>
<dbReference type="PANTHER" id="PTHR11011:SF116">
    <property type="entry name" value="FATTY ACYL-COA REDUCTASE CG5065-RELATED"/>
    <property type="match status" value="1"/>
</dbReference>
<dbReference type="InterPro" id="IPR036291">
    <property type="entry name" value="NAD(P)-bd_dom_sf"/>
</dbReference>
<reference evidence="3" key="1">
    <citation type="submission" date="2021-12" db="EMBL/GenBank/DDBJ databases">
        <authorList>
            <person name="King R."/>
        </authorList>
    </citation>
    <scope>NUCLEOTIDE SEQUENCE</scope>
</reference>
<dbReference type="Pfam" id="PF07993">
    <property type="entry name" value="NAD_binding_4"/>
    <property type="match status" value="1"/>
</dbReference>
<sequence length="205" mass="22782">MTSKMDSKDGINIAIIPQFYAGREVFITGATGFVGKVLVERLLSTCPDICRLHLLITVKRGESPEARLDKLKKSPIYDVLHKNKPDQLKKLSLVHGDFNEVDLGITDKAIDALRDVSIVFHLAASVNMEENLLTAVKVNTIATMALLDICHRLPKIAAFIHVSTGYSNAERTLIEETVYPLPRPLDTMIEESLKGGQMTLDEIKR</sequence>
<name>A0A9N9R7J2_9NEOP</name>
<dbReference type="EC" id="1.2.1.84" evidence="1"/>
<dbReference type="GO" id="GO:0035336">
    <property type="term" value="P:long-chain fatty-acyl-CoA metabolic process"/>
    <property type="evidence" value="ECO:0007669"/>
    <property type="project" value="TreeGrafter"/>
</dbReference>
<dbReference type="InterPro" id="IPR013120">
    <property type="entry name" value="FAR_NAD-bd"/>
</dbReference>
<comment type="function">
    <text evidence="1">Catalyzes the reduction of fatty acyl-CoA to fatty alcohols.</text>
</comment>
<dbReference type="GO" id="GO:0102965">
    <property type="term" value="F:alcohol-forming long-chain fatty acyl-CoA reductase activity"/>
    <property type="evidence" value="ECO:0007669"/>
    <property type="project" value="UniProtKB-EC"/>
</dbReference>
<protein>
    <recommendedName>
        <fullName evidence="1">Fatty acyl-CoA reductase</fullName>
        <ecNumber evidence="1">1.2.1.84</ecNumber>
    </recommendedName>
</protein>
<dbReference type="GO" id="GO:0005777">
    <property type="term" value="C:peroxisome"/>
    <property type="evidence" value="ECO:0007669"/>
    <property type="project" value="TreeGrafter"/>
</dbReference>
<comment type="catalytic activity">
    <reaction evidence="1">
        <text>a long-chain fatty acyl-CoA + 2 NADPH + 2 H(+) = a long-chain primary fatty alcohol + 2 NADP(+) + CoA</text>
        <dbReference type="Rhea" id="RHEA:52716"/>
        <dbReference type="ChEBI" id="CHEBI:15378"/>
        <dbReference type="ChEBI" id="CHEBI:57287"/>
        <dbReference type="ChEBI" id="CHEBI:57783"/>
        <dbReference type="ChEBI" id="CHEBI:58349"/>
        <dbReference type="ChEBI" id="CHEBI:77396"/>
        <dbReference type="ChEBI" id="CHEBI:83139"/>
        <dbReference type="EC" id="1.2.1.84"/>
    </reaction>
</comment>
<dbReference type="AlphaFoldDB" id="A0A9N9R7J2"/>